<dbReference type="PROSITE" id="PS51013">
    <property type="entry name" value="PANNEXIN"/>
    <property type="match status" value="1"/>
</dbReference>
<dbReference type="PANTHER" id="PTHR11893">
    <property type="entry name" value="INNEXIN"/>
    <property type="match status" value="1"/>
</dbReference>
<keyword evidence="3 12" id="KW-0813">Transport</keyword>
<dbReference type="PANTHER" id="PTHR11893:SF41">
    <property type="entry name" value="INNEXIN INX2"/>
    <property type="match status" value="1"/>
</dbReference>
<dbReference type="GO" id="GO:0034220">
    <property type="term" value="P:monoatomic ion transmembrane transport"/>
    <property type="evidence" value="ECO:0007669"/>
    <property type="project" value="UniProtKB-KW"/>
</dbReference>
<evidence type="ECO:0000256" key="1">
    <source>
        <dbReference type="ARBA" id="ARBA00004610"/>
    </source>
</evidence>
<feature type="transmembrane region" description="Helical" evidence="12">
    <location>
        <begin position="116"/>
        <end position="138"/>
    </location>
</feature>
<feature type="transmembrane region" description="Helical" evidence="12">
    <location>
        <begin position="273"/>
        <end position="297"/>
    </location>
</feature>
<evidence type="ECO:0000256" key="5">
    <source>
        <dbReference type="ARBA" id="ARBA00022692"/>
    </source>
</evidence>
<evidence type="ECO:0000256" key="11">
    <source>
        <dbReference type="ARBA" id="ARBA00023303"/>
    </source>
</evidence>
<keyword evidence="6" id="KW-0303">Gap junction</keyword>
<protein>
    <recommendedName>
        <fullName evidence="12">Innexin</fullName>
    </recommendedName>
</protein>
<keyword evidence="14" id="KW-1185">Reference proteome</keyword>
<evidence type="ECO:0000313" key="14">
    <source>
        <dbReference type="Proteomes" id="UP000015104"/>
    </source>
</evidence>
<evidence type="ECO:0000256" key="10">
    <source>
        <dbReference type="ARBA" id="ARBA00023136"/>
    </source>
</evidence>
<dbReference type="eggNOG" id="ENOG502QR27">
    <property type="taxonomic scope" value="Eukaryota"/>
</dbReference>
<evidence type="ECO:0000256" key="12">
    <source>
        <dbReference type="RuleBase" id="RU010713"/>
    </source>
</evidence>
<evidence type="ECO:0000256" key="8">
    <source>
        <dbReference type="ARBA" id="ARBA00022989"/>
    </source>
</evidence>
<dbReference type="Proteomes" id="UP000015104">
    <property type="component" value="Unassembled WGS sequence"/>
</dbReference>
<evidence type="ECO:0000256" key="2">
    <source>
        <dbReference type="ARBA" id="ARBA00004651"/>
    </source>
</evidence>
<gene>
    <name evidence="12" type="primary">inx</name>
    <name evidence="13" type="synonym">107365265</name>
</gene>
<dbReference type="GO" id="GO:0005886">
    <property type="term" value="C:plasma membrane"/>
    <property type="evidence" value="ECO:0007669"/>
    <property type="project" value="UniProtKB-SubCell"/>
</dbReference>
<dbReference type="Pfam" id="PF00876">
    <property type="entry name" value="Innexin"/>
    <property type="match status" value="1"/>
</dbReference>
<accession>T1KKV7</accession>
<evidence type="ECO:0000256" key="9">
    <source>
        <dbReference type="ARBA" id="ARBA00023065"/>
    </source>
</evidence>
<dbReference type="GO" id="GO:0005243">
    <property type="term" value="F:gap junction channel activity"/>
    <property type="evidence" value="ECO:0007669"/>
    <property type="project" value="TreeGrafter"/>
</dbReference>
<keyword evidence="7" id="KW-0965">Cell junction</keyword>
<dbReference type="OMA" id="WFIFYQI"/>
<dbReference type="PRINTS" id="PR01262">
    <property type="entry name" value="INNEXIN"/>
</dbReference>
<evidence type="ECO:0000256" key="7">
    <source>
        <dbReference type="ARBA" id="ARBA00022949"/>
    </source>
</evidence>
<keyword evidence="4" id="KW-1003">Cell membrane</keyword>
<dbReference type="KEGG" id="tut:107365265"/>
<keyword evidence="8 12" id="KW-1133">Transmembrane helix</keyword>
<evidence type="ECO:0000256" key="4">
    <source>
        <dbReference type="ARBA" id="ARBA00022475"/>
    </source>
</evidence>
<reference evidence="13" key="2">
    <citation type="submission" date="2015-06" db="UniProtKB">
        <authorList>
            <consortium name="EnsemblMetazoa"/>
        </authorList>
    </citation>
    <scope>IDENTIFICATION</scope>
</reference>
<sequence>MSSAGYLMPLLTRKLKYLGKIKSTTIDNTAFKLHYKYTFNALIIACAVVTSYQFFGTPIMCLTQAKTVNPKTINNYCWVEGTFTMPKALTKITGEDVVMPGIEKKDRQDEILPHQYYQWVCFVLFLQALAFYFPHLLWKRWEKGQVRRLVADLNKALLDDGKKTKSATSLVQFLVSRKGQFNSYALGYFFCEILNFVHVLFEFYITNLFLGGNFIAYGWQAMFFDGSADEINPLTRVFPKMTKCNFNHYGSSGDVQIYDNYCLLPLNIINEKIYIAFWIWLVFLAIVSFLTIIYRLSCFYYPPARYRLLQIVSRRSRPQVVIDLVNQLTYGDWFVLYLLGQNIQQSHLADILELLSLQLEQDAFNENTENEMKAISVDSKA</sequence>
<evidence type="ECO:0000256" key="6">
    <source>
        <dbReference type="ARBA" id="ARBA00022868"/>
    </source>
</evidence>
<keyword evidence="11 12" id="KW-0407">Ion channel</keyword>
<feature type="transmembrane region" description="Helical" evidence="12">
    <location>
        <begin position="185"/>
        <end position="205"/>
    </location>
</feature>
<dbReference type="GO" id="GO:0007602">
    <property type="term" value="P:phototransduction"/>
    <property type="evidence" value="ECO:0007669"/>
    <property type="project" value="TreeGrafter"/>
</dbReference>
<dbReference type="HOGENOM" id="CLU_035763_1_1_1"/>
<comment type="subcellular location">
    <subcellularLocation>
        <location evidence="1">Cell junction</location>
        <location evidence="1">Gap junction</location>
    </subcellularLocation>
    <subcellularLocation>
        <location evidence="2 12">Cell membrane</location>
        <topology evidence="2 12">Multi-pass membrane protein</topology>
    </subcellularLocation>
</comment>
<comment type="similarity">
    <text evidence="12">Belongs to the pannexin family.</text>
</comment>
<organism evidence="13 14">
    <name type="scientific">Tetranychus urticae</name>
    <name type="common">Two-spotted spider mite</name>
    <dbReference type="NCBI Taxonomy" id="32264"/>
    <lineage>
        <taxon>Eukaryota</taxon>
        <taxon>Metazoa</taxon>
        <taxon>Ecdysozoa</taxon>
        <taxon>Arthropoda</taxon>
        <taxon>Chelicerata</taxon>
        <taxon>Arachnida</taxon>
        <taxon>Acari</taxon>
        <taxon>Acariformes</taxon>
        <taxon>Trombidiformes</taxon>
        <taxon>Prostigmata</taxon>
        <taxon>Eleutherengona</taxon>
        <taxon>Raphignathae</taxon>
        <taxon>Tetranychoidea</taxon>
        <taxon>Tetranychidae</taxon>
        <taxon>Tetranychus</taxon>
    </lineage>
</organism>
<dbReference type="EnsemblMetazoa" id="tetur14g00190.1">
    <property type="protein sequence ID" value="tetur14g00190.1"/>
    <property type="gene ID" value="tetur14g00190"/>
</dbReference>
<keyword evidence="9 12" id="KW-0406">Ion transport</keyword>
<proteinExistence type="inferred from homology"/>
<keyword evidence="5 12" id="KW-0812">Transmembrane</keyword>
<dbReference type="EMBL" id="CAEY01000200">
    <property type="status" value="NOT_ANNOTATED_CDS"/>
    <property type="molecule type" value="Genomic_DNA"/>
</dbReference>
<keyword evidence="10 12" id="KW-0472">Membrane</keyword>
<dbReference type="STRING" id="32264.T1KKV7"/>
<dbReference type="InterPro" id="IPR000990">
    <property type="entry name" value="Innexin"/>
</dbReference>
<name>T1KKV7_TETUR</name>
<dbReference type="OrthoDB" id="5867527at2759"/>
<evidence type="ECO:0000313" key="13">
    <source>
        <dbReference type="EnsemblMetazoa" id="tetur14g00190.1"/>
    </source>
</evidence>
<feature type="transmembrane region" description="Helical" evidence="12">
    <location>
        <begin position="37"/>
        <end position="55"/>
    </location>
</feature>
<dbReference type="AlphaFoldDB" id="T1KKV7"/>
<reference evidence="14" key="1">
    <citation type="submission" date="2011-08" db="EMBL/GenBank/DDBJ databases">
        <authorList>
            <person name="Rombauts S."/>
        </authorList>
    </citation>
    <scope>NUCLEOTIDE SEQUENCE</scope>
    <source>
        <strain evidence="14">London</strain>
    </source>
</reference>
<comment type="function">
    <text evidence="12">Structural component of the gap junctions.</text>
</comment>
<evidence type="ECO:0000256" key="3">
    <source>
        <dbReference type="ARBA" id="ARBA00022448"/>
    </source>
</evidence>
<dbReference type="GO" id="GO:0005921">
    <property type="term" value="C:gap junction"/>
    <property type="evidence" value="ECO:0007669"/>
    <property type="project" value="UniProtKB-SubCell"/>
</dbReference>